<evidence type="ECO:0000256" key="1">
    <source>
        <dbReference type="ARBA" id="ARBA00023172"/>
    </source>
</evidence>
<protein>
    <submittedName>
        <fullName evidence="2">Phage integrase family protein</fullName>
    </submittedName>
</protein>
<reference evidence="2 3" key="1">
    <citation type="submission" date="2018-08" db="EMBL/GenBank/DDBJ databases">
        <title>Genomic Encyclopedia of Type Strains, Phase IV (KMG-IV): sequencing the most valuable type-strain genomes for metagenomic binning, comparative biology and taxonomic classification.</title>
        <authorList>
            <person name="Goeker M."/>
        </authorList>
    </citation>
    <scope>NUCLEOTIDE SEQUENCE [LARGE SCALE GENOMIC DNA]</scope>
    <source>
        <strain evidence="2 3">BW863</strain>
    </source>
</reference>
<dbReference type="Proteomes" id="UP000256900">
    <property type="component" value="Unassembled WGS sequence"/>
</dbReference>
<name>A0A3D9YSS9_9HYPH</name>
<gene>
    <name evidence="2" type="ORF">DES32_2672</name>
</gene>
<sequence>MLRLHLAFNATLGPVAESPASRNRTAPILIRGPRRAAQGATWKTSERQSHHAKEGLHRGVVRVWLPEKGRPRDRWLTCSEAASLIWYCWRACEEQRRWRGPNKGRTMPTSKRPLQHVARFILLALYSGTRAATVAAASPLRAEGRSYIDLERGVFYRLAGGKELPPSVSHPCGCRQSFWRTCVRCQKLGIAKTHFVEWNGKPIQLVRTGFATAVTGAKLEGRVTPHTLRHTAAAWLMQNGVPMWEAAGFWACRRKFWKRPTATITRTT</sequence>
<keyword evidence="1" id="KW-0233">DNA recombination</keyword>
<dbReference type="AlphaFoldDB" id="A0A3D9YSS9"/>
<evidence type="ECO:0000313" key="2">
    <source>
        <dbReference type="EMBL" id="REF84563.1"/>
    </source>
</evidence>
<proteinExistence type="predicted"/>
<keyword evidence="3" id="KW-1185">Reference proteome</keyword>
<evidence type="ECO:0000313" key="3">
    <source>
        <dbReference type="Proteomes" id="UP000256900"/>
    </source>
</evidence>
<dbReference type="InterPro" id="IPR013762">
    <property type="entry name" value="Integrase-like_cat_sf"/>
</dbReference>
<dbReference type="InterPro" id="IPR011010">
    <property type="entry name" value="DNA_brk_join_enz"/>
</dbReference>
<dbReference type="GO" id="GO:0006310">
    <property type="term" value="P:DNA recombination"/>
    <property type="evidence" value="ECO:0007669"/>
    <property type="project" value="UniProtKB-KW"/>
</dbReference>
<dbReference type="GO" id="GO:0015074">
    <property type="term" value="P:DNA integration"/>
    <property type="evidence" value="ECO:0007669"/>
    <property type="project" value="InterPro"/>
</dbReference>
<dbReference type="Gene3D" id="1.10.443.10">
    <property type="entry name" value="Intergrase catalytic core"/>
    <property type="match status" value="1"/>
</dbReference>
<organism evidence="2 3">
    <name type="scientific">Methylovirgula ligni</name>
    <dbReference type="NCBI Taxonomy" id="569860"/>
    <lineage>
        <taxon>Bacteria</taxon>
        <taxon>Pseudomonadati</taxon>
        <taxon>Pseudomonadota</taxon>
        <taxon>Alphaproteobacteria</taxon>
        <taxon>Hyphomicrobiales</taxon>
        <taxon>Beijerinckiaceae</taxon>
        <taxon>Methylovirgula</taxon>
    </lineage>
</organism>
<accession>A0A3D9YSS9</accession>
<comment type="caution">
    <text evidence="2">The sequence shown here is derived from an EMBL/GenBank/DDBJ whole genome shotgun (WGS) entry which is preliminary data.</text>
</comment>
<dbReference type="SUPFAM" id="SSF56349">
    <property type="entry name" value="DNA breaking-rejoining enzymes"/>
    <property type="match status" value="1"/>
</dbReference>
<dbReference type="GO" id="GO:0003677">
    <property type="term" value="F:DNA binding"/>
    <property type="evidence" value="ECO:0007669"/>
    <property type="project" value="InterPro"/>
</dbReference>
<dbReference type="EMBL" id="QUMO01000004">
    <property type="protein sequence ID" value="REF84563.1"/>
    <property type="molecule type" value="Genomic_DNA"/>
</dbReference>